<dbReference type="EMBL" id="KZ992933">
    <property type="protein sequence ID" value="RKP06193.1"/>
    <property type="molecule type" value="Genomic_DNA"/>
</dbReference>
<dbReference type="InterPro" id="IPR012469">
    <property type="entry name" value="DUF1688"/>
</dbReference>
<dbReference type="Pfam" id="PF07958">
    <property type="entry name" value="DUF1688"/>
    <property type="match status" value="1"/>
</dbReference>
<dbReference type="OrthoDB" id="2153176at2759"/>
<dbReference type="AlphaFoldDB" id="A0A4P9XK75"/>
<dbReference type="PANTHER" id="PTHR31687">
    <property type="match status" value="1"/>
</dbReference>
<protein>
    <recommendedName>
        <fullName evidence="3">DUF1688 domain-containing protein</fullName>
    </recommendedName>
</protein>
<evidence type="ECO:0008006" key="3">
    <source>
        <dbReference type="Google" id="ProtNLM"/>
    </source>
</evidence>
<keyword evidence="2" id="KW-1185">Reference proteome</keyword>
<dbReference type="STRING" id="78915.A0A4P9XK75"/>
<organism evidence="1 2">
    <name type="scientific">Thamnocephalis sphaerospora</name>
    <dbReference type="NCBI Taxonomy" id="78915"/>
    <lineage>
        <taxon>Eukaryota</taxon>
        <taxon>Fungi</taxon>
        <taxon>Fungi incertae sedis</taxon>
        <taxon>Zoopagomycota</taxon>
        <taxon>Zoopagomycotina</taxon>
        <taxon>Zoopagomycetes</taxon>
        <taxon>Zoopagales</taxon>
        <taxon>Sigmoideomycetaceae</taxon>
        <taxon>Thamnocephalis</taxon>
    </lineage>
</organism>
<gene>
    <name evidence="1" type="ORF">THASP1DRAFT_31981</name>
</gene>
<evidence type="ECO:0000313" key="1">
    <source>
        <dbReference type="EMBL" id="RKP06193.1"/>
    </source>
</evidence>
<reference evidence="2" key="1">
    <citation type="journal article" date="2018" name="Nat. Microbiol.">
        <title>Leveraging single-cell genomics to expand the fungal tree of life.</title>
        <authorList>
            <person name="Ahrendt S.R."/>
            <person name="Quandt C.A."/>
            <person name="Ciobanu D."/>
            <person name="Clum A."/>
            <person name="Salamov A."/>
            <person name="Andreopoulos B."/>
            <person name="Cheng J.F."/>
            <person name="Woyke T."/>
            <person name="Pelin A."/>
            <person name="Henrissat B."/>
            <person name="Reynolds N.K."/>
            <person name="Benny G.L."/>
            <person name="Smith M.E."/>
            <person name="James T.Y."/>
            <person name="Grigoriev I.V."/>
        </authorList>
    </citation>
    <scope>NUCLEOTIDE SEQUENCE [LARGE SCALE GENOMIC DNA]</scope>
    <source>
        <strain evidence="2">RSA 1356</strain>
    </source>
</reference>
<dbReference type="Proteomes" id="UP000271241">
    <property type="component" value="Unassembled WGS sequence"/>
</dbReference>
<sequence length="119" mass="12635">MVGGLLVDHDILRLRPEAQARGLARARAAGHALDSSGQPTVPYFTVDDPAIVEWRALTVSLLDLVAQGVRSALNLSADQLPLAKVLEGGTWKAGRRIAAERRPDTCGPPIAIESDGTVF</sequence>
<name>A0A4P9XK75_9FUNG</name>
<dbReference type="PANTHER" id="PTHR31687:SF3">
    <property type="entry name" value="PROTEIN URG3"/>
    <property type="match status" value="1"/>
</dbReference>
<evidence type="ECO:0000313" key="2">
    <source>
        <dbReference type="Proteomes" id="UP000271241"/>
    </source>
</evidence>
<proteinExistence type="predicted"/>
<accession>A0A4P9XK75</accession>